<dbReference type="GeneID" id="40102534"/>
<sequence length="56" mass="6202">MPSIPSEPPGFSLDQILVAPTPRRDGKVIVSPRLYAALVERHGEEQVAEAVMVYQR</sequence>
<dbReference type="KEGG" id="vg:40102534"/>
<evidence type="ECO:0000313" key="1">
    <source>
        <dbReference type="EMBL" id="AWN04270.1"/>
    </source>
</evidence>
<organism evidence="1 2">
    <name type="scientific">Gordonia phage Sour</name>
    <dbReference type="NCBI Taxonomy" id="2182349"/>
    <lineage>
        <taxon>Viruses</taxon>
        <taxon>Duplodnaviria</taxon>
        <taxon>Heunggongvirae</taxon>
        <taxon>Uroviricota</taxon>
        <taxon>Caudoviricetes</taxon>
        <taxon>Sourvirus</taxon>
        <taxon>Sourvirus sour</taxon>
    </lineage>
</organism>
<dbReference type="EMBL" id="MH153810">
    <property type="protein sequence ID" value="AWN04270.1"/>
    <property type="molecule type" value="Genomic_DNA"/>
</dbReference>
<keyword evidence="2" id="KW-1185">Reference proteome</keyword>
<dbReference type="RefSeq" id="YP_009625640.1">
    <property type="nucleotide sequence ID" value="NC_042132.1"/>
</dbReference>
<gene>
    <name evidence="1" type="primary">69</name>
    <name evidence="1" type="ORF">PBI_SOUR_69</name>
</gene>
<name>A0A2U8UKY1_9CAUD</name>
<protein>
    <submittedName>
        <fullName evidence="1">Uncharacterized protein</fullName>
    </submittedName>
</protein>
<dbReference type="Proteomes" id="UP000246591">
    <property type="component" value="Segment"/>
</dbReference>
<reference evidence="2" key="1">
    <citation type="submission" date="2018-03" db="EMBL/GenBank/DDBJ databases">
        <authorList>
            <person name="Keele B.F."/>
        </authorList>
    </citation>
    <scope>NUCLEOTIDE SEQUENCE [LARGE SCALE GENOMIC DNA]</scope>
</reference>
<accession>A0A2U8UKY1</accession>
<evidence type="ECO:0000313" key="2">
    <source>
        <dbReference type="Proteomes" id="UP000246591"/>
    </source>
</evidence>
<proteinExistence type="predicted"/>